<evidence type="ECO:0000256" key="6">
    <source>
        <dbReference type="ARBA" id="ARBA00022989"/>
    </source>
</evidence>
<keyword evidence="4 8" id="KW-1003">Cell membrane</keyword>
<dbReference type="InterPro" id="IPR025720">
    <property type="entry name" value="RibU"/>
</dbReference>
<dbReference type="Proteomes" id="UP000050823">
    <property type="component" value="Unassembled WGS sequence"/>
</dbReference>
<dbReference type="AlphaFoldDB" id="A0AA89I312"/>
<sequence length="213" mass="23506">MQSNLVKPADEGNLIWRVLLMQVSKVRMMIGVAMLGAISFVVMFFEFPIILAFPFLKIDFSDVLVLLGAFVYGPVGGIGVALIRSMLHFIMTGASLPSLVGDFAGVLASICYMFPFYYLFKRQSNVLAGQVLAGGAGAVSMATFMSFANWLFILPLYIKLMGLNLGMSTTKYILFGLIPFNLIKGALVTVVFAVLYLRILPWLKQHMQKPLTK</sequence>
<feature type="transmembrane region" description="Helical" evidence="9">
    <location>
        <begin position="63"/>
        <end position="83"/>
    </location>
</feature>
<organism evidence="10 11">
    <name type="scientific">Latilactobacillus graminis DSM 20719</name>
    <dbReference type="NCBI Taxonomy" id="1423752"/>
    <lineage>
        <taxon>Bacteria</taxon>
        <taxon>Bacillati</taxon>
        <taxon>Bacillota</taxon>
        <taxon>Bacilli</taxon>
        <taxon>Lactobacillales</taxon>
        <taxon>Lactobacillaceae</taxon>
        <taxon>Latilactobacillus</taxon>
    </lineage>
</organism>
<dbReference type="GO" id="GO:0032217">
    <property type="term" value="F:riboflavin transmembrane transporter activity"/>
    <property type="evidence" value="ECO:0007669"/>
    <property type="project" value="UniProtKB-UniRule"/>
</dbReference>
<dbReference type="GO" id="GO:0005886">
    <property type="term" value="C:plasma membrane"/>
    <property type="evidence" value="ECO:0007669"/>
    <property type="project" value="UniProtKB-SubCell"/>
</dbReference>
<evidence type="ECO:0000313" key="11">
    <source>
        <dbReference type="Proteomes" id="UP000050823"/>
    </source>
</evidence>
<dbReference type="EMBL" id="AYZB01000006">
    <property type="protein sequence ID" value="KRM23791.1"/>
    <property type="molecule type" value="Genomic_DNA"/>
</dbReference>
<feature type="transmembrane region" description="Helical" evidence="9">
    <location>
        <begin position="172"/>
        <end position="197"/>
    </location>
</feature>
<evidence type="ECO:0000256" key="4">
    <source>
        <dbReference type="ARBA" id="ARBA00022475"/>
    </source>
</evidence>
<accession>A0AA89I312</accession>
<keyword evidence="7 8" id="KW-0472">Membrane</keyword>
<feature type="transmembrane region" description="Helical" evidence="9">
    <location>
        <begin position="28"/>
        <end position="56"/>
    </location>
</feature>
<reference evidence="10 11" key="1">
    <citation type="journal article" date="2015" name="Genome Announc.">
        <title>Expanding the biotechnology potential of lactobacilli through comparative genomics of 213 strains and associated genera.</title>
        <authorList>
            <person name="Sun Z."/>
            <person name="Harris H.M."/>
            <person name="McCann A."/>
            <person name="Guo C."/>
            <person name="Argimon S."/>
            <person name="Zhang W."/>
            <person name="Yang X."/>
            <person name="Jeffery I.B."/>
            <person name="Cooney J.C."/>
            <person name="Kagawa T.F."/>
            <person name="Liu W."/>
            <person name="Song Y."/>
            <person name="Salvetti E."/>
            <person name="Wrobel A."/>
            <person name="Rasinkangas P."/>
            <person name="Parkhill J."/>
            <person name="Rea M.C."/>
            <person name="O'Sullivan O."/>
            <person name="Ritari J."/>
            <person name="Douillard F.P."/>
            <person name="Paul Ross R."/>
            <person name="Yang R."/>
            <person name="Briner A.E."/>
            <person name="Felis G.E."/>
            <person name="de Vos W.M."/>
            <person name="Barrangou R."/>
            <person name="Klaenhammer T.R."/>
            <person name="Caufield P.W."/>
            <person name="Cui Y."/>
            <person name="Zhang H."/>
            <person name="O'Toole P.W."/>
        </authorList>
    </citation>
    <scope>NUCLEOTIDE SEQUENCE [LARGE SCALE GENOMIC DNA]</scope>
    <source>
        <strain evidence="10 11">DSM 20719</strain>
    </source>
</reference>
<evidence type="ECO:0000256" key="5">
    <source>
        <dbReference type="ARBA" id="ARBA00022692"/>
    </source>
</evidence>
<evidence type="ECO:0000256" key="2">
    <source>
        <dbReference type="ARBA" id="ARBA00005540"/>
    </source>
</evidence>
<protein>
    <recommendedName>
        <fullName evidence="8">Riboflavin transporter</fullName>
    </recommendedName>
</protein>
<dbReference type="Gene3D" id="1.10.1760.20">
    <property type="match status" value="1"/>
</dbReference>
<keyword evidence="6 9" id="KW-1133">Transmembrane helix</keyword>
<keyword evidence="3 8" id="KW-0813">Transport</keyword>
<evidence type="ECO:0000313" key="10">
    <source>
        <dbReference type="EMBL" id="KRM23791.1"/>
    </source>
</evidence>
<gene>
    <name evidence="10" type="ORF">FC90_GL001311</name>
</gene>
<comment type="caution">
    <text evidence="10">The sequence shown here is derived from an EMBL/GenBank/DDBJ whole genome shotgun (WGS) entry which is preliminary data.</text>
</comment>
<evidence type="ECO:0000256" key="1">
    <source>
        <dbReference type="ARBA" id="ARBA00004651"/>
    </source>
</evidence>
<name>A0AA89I312_9LACO</name>
<evidence type="ECO:0000256" key="9">
    <source>
        <dbReference type="SAM" id="Phobius"/>
    </source>
</evidence>
<proteinExistence type="inferred from homology"/>
<evidence type="ECO:0000256" key="3">
    <source>
        <dbReference type="ARBA" id="ARBA00022448"/>
    </source>
</evidence>
<comment type="subcellular location">
    <subcellularLocation>
        <location evidence="1">Cell membrane</location>
        <topology evidence="1">Multi-pass membrane protein</topology>
    </subcellularLocation>
</comment>
<comment type="function">
    <text evidence="8">Probably a riboflavin-binding protein that interacts with the energy-coupling factor (ECF) ABC-transporter complex.</text>
</comment>
<feature type="transmembrane region" description="Helical" evidence="9">
    <location>
        <begin position="132"/>
        <end position="152"/>
    </location>
</feature>
<feature type="transmembrane region" description="Helical" evidence="9">
    <location>
        <begin position="103"/>
        <end position="120"/>
    </location>
</feature>
<dbReference type="InterPro" id="IPR024529">
    <property type="entry name" value="ECF_trnsprt_substrate-spec"/>
</dbReference>
<dbReference type="PIRSF" id="PIRSF037778">
    <property type="entry name" value="UCP037778_transp_RibU"/>
    <property type="match status" value="1"/>
</dbReference>
<evidence type="ECO:0000256" key="7">
    <source>
        <dbReference type="ARBA" id="ARBA00023136"/>
    </source>
</evidence>
<keyword evidence="5 9" id="KW-0812">Transmembrane</keyword>
<dbReference type="Pfam" id="PF12822">
    <property type="entry name" value="ECF_trnsprt"/>
    <property type="match status" value="1"/>
</dbReference>
<dbReference type="PANTHER" id="PTHR38438">
    <property type="entry name" value="RIBOFLAVIN TRANSPORTER RIBU"/>
    <property type="match status" value="1"/>
</dbReference>
<comment type="similarity">
    <text evidence="2 8">Belongs to the prokaryotic riboflavin transporter (P-RFT) (TC 2.A.87) family.</text>
</comment>
<evidence type="ECO:0000256" key="8">
    <source>
        <dbReference type="PIRNR" id="PIRNR037778"/>
    </source>
</evidence>
<dbReference type="PANTHER" id="PTHR38438:SF1">
    <property type="entry name" value="RIBOFLAVIN TRANSPORTER RIBU"/>
    <property type="match status" value="1"/>
</dbReference>